<dbReference type="PANTHER" id="PTHR46068:SF1">
    <property type="entry name" value="TRANSPOSASE IS30-LIKE HTH DOMAIN-CONTAINING PROTEIN"/>
    <property type="match status" value="1"/>
</dbReference>
<dbReference type="PANTHER" id="PTHR46068">
    <property type="entry name" value="PROTEIN CBG27172"/>
    <property type="match status" value="1"/>
</dbReference>
<dbReference type="SUPFAM" id="SSF46689">
    <property type="entry name" value="Homeodomain-like"/>
    <property type="match status" value="1"/>
</dbReference>
<dbReference type="STRING" id="6290.A0A0N4X1V3"/>
<comment type="subcellular location">
    <subcellularLocation>
        <location evidence="1">Nucleus</location>
    </subcellularLocation>
</comment>
<reference evidence="2 3" key="2">
    <citation type="submission" date="2018-11" db="EMBL/GenBank/DDBJ databases">
        <authorList>
            <consortium name="Pathogen Informatics"/>
        </authorList>
    </citation>
    <scope>NUCLEOTIDE SEQUENCE [LARGE SCALE GENOMIC DNA]</scope>
    <source>
        <strain evidence="2 3">MHpl1</strain>
    </source>
</reference>
<protein>
    <submittedName>
        <fullName evidence="4">Transposase</fullName>
    </submittedName>
</protein>
<dbReference type="InterPro" id="IPR036397">
    <property type="entry name" value="RNaseH_sf"/>
</dbReference>
<evidence type="ECO:0000256" key="1">
    <source>
        <dbReference type="ARBA" id="ARBA00004123"/>
    </source>
</evidence>
<dbReference type="Proteomes" id="UP000268014">
    <property type="component" value="Unassembled WGS sequence"/>
</dbReference>
<evidence type="ECO:0000313" key="4">
    <source>
        <dbReference type="WBParaSite" id="HPLM_0001831501-mRNA-1"/>
    </source>
</evidence>
<dbReference type="GO" id="GO:0005634">
    <property type="term" value="C:nucleus"/>
    <property type="evidence" value="ECO:0007669"/>
    <property type="project" value="UniProtKB-SubCell"/>
</dbReference>
<evidence type="ECO:0000313" key="2">
    <source>
        <dbReference type="EMBL" id="VDO70271.1"/>
    </source>
</evidence>
<dbReference type="Gene3D" id="3.30.420.10">
    <property type="entry name" value="Ribonuclease H-like superfamily/Ribonuclease H"/>
    <property type="match status" value="1"/>
</dbReference>
<dbReference type="GO" id="GO:0003676">
    <property type="term" value="F:nucleic acid binding"/>
    <property type="evidence" value="ECO:0007669"/>
    <property type="project" value="InterPro"/>
</dbReference>
<reference evidence="4" key="1">
    <citation type="submission" date="2017-02" db="UniProtKB">
        <authorList>
            <consortium name="WormBaseParasite"/>
        </authorList>
    </citation>
    <scope>IDENTIFICATION</scope>
</reference>
<dbReference type="EMBL" id="UZAF01020477">
    <property type="protein sequence ID" value="VDO70271.1"/>
    <property type="molecule type" value="Genomic_DNA"/>
</dbReference>
<dbReference type="OrthoDB" id="7951431at2759"/>
<dbReference type="OMA" id="WCKSERP"/>
<keyword evidence="3" id="KW-1185">Reference proteome</keyword>
<evidence type="ECO:0000313" key="3">
    <source>
        <dbReference type="Proteomes" id="UP000268014"/>
    </source>
</evidence>
<gene>
    <name evidence="2" type="ORF">HPLM_LOCUS18307</name>
</gene>
<dbReference type="WBParaSite" id="HPLM_0001831501-mRNA-1">
    <property type="protein sequence ID" value="HPLM_0001831501-mRNA-1"/>
    <property type="gene ID" value="HPLM_0001831501"/>
</dbReference>
<dbReference type="AlphaFoldDB" id="A0A0N4X1V3"/>
<organism evidence="4">
    <name type="scientific">Haemonchus placei</name>
    <name type="common">Barber's pole worm</name>
    <dbReference type="NCBI Taxonomy" id="6290"/>
    <lineage>
        <taxon>Eukaryota</taxon>
        <taxon>Metazoa</taxon>
        <taxon>Ecdysozoa</taxon>
        <taxon>Nematoda</taxon>
        <taxon>Chromadorea</taxon>
        <taxon>Rhabditida</taxon>
        <taxon>Rhabditina</taxon>
        <taxon>Rhabditomorpha</taxon>
        <taxon>Strongyloidea</taxon>
        <taxon>Trichostrongylidae</taxon>
        <taxon>Haemonchus</taxon>
    </lineage>
</organism>
<dbReference type="InterPro" id="IPR009057">
    <property type="entry name" value="Homeodomain-like_sf"/>
</dbReference>
<name>A0A0N4X1V3_HAEPC</name>
<proteinExistence type="predicted"/>
<accession>A0A0N4X1V3</accession>
<sequence length="174" mass="19251">MVKPSSDRPAIVRLHKACRPPATIAKHLGIHRSDVYRTFQGYGDLGELQGRPRSGIPRIARTPKVVEAVRKRIAGNATGSVSTMARDMGIAEVVQAWCKSERPDFISAIPLDYNLWSYLESNACATPHPNLDSLKAALIREWDGIDDALLRTVIDAFPKRLRAVVRAKGGRIEK</sequence>